<dbReference type="InterPro" id="IPR018027">
    <property type="entry name" value="Asn/Gln_amidotransferase"/>
</dbReference>
<dbReference type="GO" id="GO:0050567">
    <property type="term" value="F:glutaminyl-tRNA synthase (glutamine-hydrolyzing) activity"/>
    <property type="evidence" value="ECO:0007669"/>
    <property type="project" value="TreeGrafter"/>
</dbReference>
<evidence type="ECO:0000256" key="2">
    <source>
        <dbReference type="ARBA" id="ARBA00022741"/>
    </source>
</evidence>
<dbReference type="AlphaFoldDB" id="A0A2R6NLZ4"/>
<feature type="domain" description="Asn/Gln amidotransferase" evidence="5">
    <location>
        <begin position="46"/>
        <end position="146"/>
    </location>
</feature>
<organism evidence="6 7">
    <name type="scientific">Hermanssonia centrifuga</name>
    <dbReference type="NCBI Taxonomy" id="98765"/>
    <lineage>
        <taxon>Eukaryota</taxon>
        <taxon>Fungi</taxon>
        <taxon>Dikarya</taxon>
        <taxon>Basidiomycota</taxon>
        <taxon>Agaricomycotina</taxon>
        <taxon>Agaricomycetes</taxon>
        <taxon>Polyporales</taxon>
        <taxon>Meruliaceae</taxon>
        <taxon>Hermanssonia</taxon>
    </lineage>
</organism>
<evidence type="ECO:0000256" key="3">
    <source>
        <dbReference type="ARBA" id="ARBA00022840"/>
    </source>
</evidence>
<keyword evidence="4" id="KW-0648">Protein biosynthesis</keyword>
<dbReference type="GO" id="GO:0005739">
    <property type="term" value="C:mitochondrion"/>
    <property type="evidence" value="ECO:0007669"/>
    <property type="project" value="TreeGrafter"/>
</dbReference>
<evidence type="ECO:0000313" key="6">
    <source>
        <dbReference type="EMBL" id="PSR73413.1"/>
    </source>
</evidence>
<evidence type="ECO:0000256" key="4">
    <source>
        <dbReference type="ARBA" id="ARBA00022917"/>
    </source>
</evidence>
<dbReference type="GO" id="GO:0005524">
    <property type="term" value="F:ATP binding"/>
    <property type="evidence" value="ECO:0007669"/>
    <property type="project" value="UniProtKB-KW"/>
</dbReference>
<evidence type="ECO:0000256" key="1">
    <source>
        <dbReference type="ARBA" id="ARBA00022598"/>
    </source>
</evidence>
<dbReference type="SUPFAM" id="SSF89095">
    <property type="entry name" value="GatB/YqeY motif"/>
    <property type="match status" value="2"/>
</dbReference>
<protein>
    <recommendedName>
        <fullName evidence="5">Asn/Gln amidotransferase domain-containing protein</fullName>
    </recommendedName>
</protein>
<proteinExistence type="predicted"/>
<keyword evidence="1" id="KW-0436">Ligase</keyword>
<keyword evidence="2" id="KW-0547">Nucleotide-binding</keyword>
<gene>
    <name evidence="6" type="ORF">PHLCEN_2v10705</name>
</gene>
<comment type="caution">
    <text evidence="6">The sequence shown here is derived from an EMBL/GenBank/DDBJ whole genome shotgun (WGS) entry which is preliminary data.</text>
</comment>
<dbReference type="STRING" id="98765.A0A2R6NLZ4"/>
<dbReference type="Pfam" id="PF02637">
    <property type="entry name" value="GatB_Yqey"/>
    <property type="match status" value="1"/>
</dbReference>
<reference evidence="6 7" key="1">
    <citation type="submission" date="2018-02" db="EMBL/GenBank/DDBJ databases">
        <title>Genome sequence of the basidiomycete white-rot fungus Phlebia centrifuga.</title>
        <authorList>
            <person name="Granchi Z."/>
            <person name="Peng M."/>
            <person name="de Vries R.P."/>
            <person name="Hilden K."/>
            <person name="Makela M.R."/>
            <person name="Grigoriev I."/>
            <person name="Riley R."/>
        </authorList>
    </citation>
    <scope>NUCLEOTIDE SEQUENCE [LARGE SCALE GENOMIC DNA]</scope>
    <source>
        <strain evidence="6 7">FBCC195</strain>
    </source>
</reference>
<dbReference type="SMART" id="SM00845">
    <property type="entry name" value="GatB_Yqey"/>
    <property type="match status" value="1"/>
</dbReference>
<sequence>MPELPDATRTRLQKLGLSERDIDVLMTVDSGRELGYDGKLGHGAVAYFDKVASGRDPKVVINWIIHELLGQHVVRSNIGDNPMSLPDGDASLEKLCAEAVEAFPEEARSVRSGKINVVNVILGRVMKASRGTVDAKAARTTLLRMLKP</sequence>
<keyword evidence="3" id="KW-0067">ATP-binding</keyword>
<evidence type="ECO:0000259" key="5">
    <source>
        <dbReference type="SMART" id="SM00845"/>
    </source>
</evidence>
<dbReference type="EMBL" id="MLYV02001076">
    <property type="protein sequence ID" value="PSR73413.1"/>
    <property type="molecule type" value="Genomic_DNA"/>
</dbReference>
<dbReference type="Gene3D" id="1.10.10.410">
    <property type="match status" value="1"/>
</dbReference>
<evidence type="ECO:0000313" key="7">
    <source>
        <dbReference type="Proteomes" id="UP000186601"/>
    </source>
</evidence>
<name>A0A2R6NLZ4_9APHY</name>
<dbReference type="InterPro" id="IPR023168">
    <property type="entry name" value="GatB_Yqey_C_2"/>
</dbReference>
<keyword evidence="7" id="KW-1185">Reference proteome</keyword>
<dbReference type="InterPro" id="IPR003789">
    <property type="entry name" value="Asn/Gln_tRNA_amidoTrase-B-like"/>
</dbReference>
<dbReference type="PANTHER" id="PTHR11659:SF0">
    <property type="entry name" value="GLUTAMYL-TRNA(GLN) AMIDOTRANSFERASE SUBUNIT B, MITOCHONDRIAL"/>
    <property type="match status" value="1"/>
</dbReference>
<dbReference type="OrthoDB" id="1722066at2759"/>
<dbReference type="GO" id="GO:0070681">
    <property type="term" value="P:glutaminyl-tRNAGln biosynthesis via transamidation"/>
    <property type="evidence" value="ECO:0007669"/>
    <property type="project" value="TreeGrafter"/>
</dbReference>
<dbReference type="GO" id="GO:0032543">
    <property type="term" value="P:mitochondrial translation"/>
    <property type="evidence" value="ECO:0007669"/>
    <property type="project" value="TreeGrafter"/>
</dbReference>
<dbReference type="GO" id="GO:0030956">
    <property type="term" value="C:glutamyl-tRNA(Gln) amidotransferase complex"/>
    <property type="evidence" value="ECO:0007669"/>
    <property type="project" value="TreeGrafter"/>
</dbReference>
<accession>A0A2R6NLZ4</accession>
<dbReference type="Proteomes" id="UP000186601">
    <property type="component" value="Unassembled WGS sequence"/>
</dbReference>
<dbReference type="InterPro" id="IPR017959">
    <property type="entry name" value="Asn/Gln-tRNA_amidoTrfase_suB/E"/>
</dbReference>
<dbReference type="PANTHER" id="PTHR11659">
    <property type="entry name" value="GLUTAMYL-TRNA GLN AMIDOTRANSFERASE SUBUNIT B MITOCHONDRIAL AND PROKARYOTIC PET112-RELATED"/>
    <property type="match status" value="1"/>
</dbReference>